<comment type="similarity">
    <text evidence="2">Belongs to the Toll-like receptor family.</text>
</comment>
<evidence type="ECO:0000256" key="5">
    <source>
        <dbReference type="ARBA" id="ARBA00022729"/>
    </source>
</evidence>
<dbReference type="Proteomes" id="UP001195483">
    <property type="component" value="Unassembled WGS sequence"/>
</dbReference>
<evidence type="ECO:0000256" key="11">
    <source>
        <dbReference type="SAM" id="Phobius"/>
    </source>
</evidence>
<dbReference type="PROSITE" id="PS50104">
    <property type="entry name" value="TIR"/>
    <property type="match status" value="1"/>
</dbReference>
<reference evidence="14" key="2">
    <citation type="journal article" date="2021" name="Genome Biol. Evol.">
        <title>Developing a high-quality reference genome for a parasitic bivalve with doubly uniparental inheritance (Bivalvia: Unionida).</title>
        <authorList>
            <person name="Smith C.H."/>
        </authorList>
    </citation>
    <scope>NUCLEOTIDE SEQUENCE</scope>
    <source>
        <strain evidence="14">CHS0354</strain>
        <tissue evidence="14">Mantle</tissue>
    </source>
</reference>
<keyword evidence="4 11" id="KW-0812">Transmembrane</keyword>
<dbReference type="PANTHER" id="PTHR24365:SF541">
    <property type="entry name" value="PROTEIN TOLL-RELATED"/>
    <property type="match status" value="1"/>
</dbReference>
<dbReference type="SUPFAM" id="SSF52058">
    <property type="entry name" value="L domain-like"/>
    <property type="match status" value="2"/>
</dbReference>
<dbReference type="InterPro" id="IPR000157">
    <property type="entry name" value="TIR_dom"/>
</dbReference>
<dbReference type="InterPro" id="IPR035897">
    <property type="entry name" value="Toll_tir_struct_dom_sf"/>
</dbReference>
<proteinExistence type="inferred from homology"/>
<keyword evidence="15" id="KW-1185">Reference proteome</keyword>
<dbReference type="GO" id="GO:0038023">
    <property type="term" value="F:signaling receptor activity"/>
    <property type="evidence" value="ECO:0007669"/>
    <property type="project" value="TreeGrafter"/>
</dbReference>
<dbReference type="Gene3D" id="3.80.10.10">
    <property type="entry name" value="Ribonuclease Inhibitor"/>
    <property type="match status" value="2"/>
</dbReference>
<evidence type="ECO:0000259" key="13">
    <source>
        <dbReference type="PROSITE" id="PS50104"/>
    </source>
</evidence>
<dbReference type="EMBL" id="JAEAOA010001920">
    <property type="protein sequence ID" value="KAK3590932.1"/>
    <property type="molecule type" value="Genomic_DNA"/>
</dbReference>
<sequence length="790" mass="90638">MERTRFRSVFFIIYTIITAVEANVTCTVDGMAYICKNVNNRNDVPHSLPANIWKVTLIGTDEMKGNLTTALFNNPSWKNVSELSILNFLGVTFVPRDFLDGLEHLQFLSISSCPELRHIDPDVFHNTLDLQALYLDENLRLEISSVEAALTGKLSKLKYLSLISIHARIEHIVLGVNFSKALQGKKLTYFDISRSNILSLQHDLGEQILTTVKYLNLSYSSLVLLGFPIIKFNPNHPLELLDVCGCRAFIENRGYNKYGNEKCHVPPKLKYMYLKDITDVRSGLKIKQQHHFQQCENKEFILLDLSNNDIIILNISISGNFCFHAFQMLDLNSNNMQYISPFSLHRFPSLKILDLSKNQLHKMQNTDDFVNMFSGNEDLEILFLRSNSLSVLPENMFSSNIKLRVLDLSDNELTDLNSDWHNMQDLTMIDLRNNRLKHLSTTFVEQLQKISLHQTTGNKQNTTMTNILLSQFLDKRILAEKYKYGYNADNKKELTETSAFVSPYLTIKLSENPLLCDCGTLDILQWILTTNISIVNRTTLLCNYGNHETVVNYKSFETVRQNCRLPVVIGTAIASSILIIFCLCTVIVIRRHKHKMASRYKDIRLLKRTIESGTQKFKFVVFLVYCSRDHDIVEENIRPSLNTYLKEKLNTDMDLVCTGHDSFVPGMRIIDEIHRCVDESLVVVPVITPPFLQSEWSQKECAVAIDKHKQVVLLIKQQTDTSTAITTIKHLIARYSRATWSINEGHIVIHPSWNTICQGVINIAADTLRNYRRQTIEQSNETLSLLETRV</sequence>
<evidence type="ECO:0000313" key="14">
    <source>
        <dbReference type="EMBL" id="KAK3590932.1"/>
    </source>
</evidence>
<evidence type="ECO:0000256" key="9">
    <source>
        <dbReference type="ARBA" id="ARBA00023170"/>
    </source>
</evidence>
<comment type="caution">
    <text evidence="14">The sequence shown here is derived from an EMBL/GenBank/DDBJ whole genome shotgun (WGS) entry which is preliminary data.</text>
</comment>
<dbReference type="Pfam" id="PF13855">
    <property type="entry name" value="LRR_8"/>
    <property type="match status" value="1"/>
</dbReference>
<feature type="transmembrane region" description="Helical" evidence="11">
    <location>
        <begin position="565"/>
        <end position="589"/>
    </location>
</feature>
<dbReference type="PANTHER" id="PTHR24365">
    <property type="entry name" value="TOLL-LIKE RECEPTOR"/>
    <property type="match status" value="1"/>
</dbReference>
<keyword evidence="6" id="KW-0677">Repeat</keyword>
<dbReference type="GO" id="GO:0007165">
    <property type="term" value="P:signal transduction"/>
    <property type="evidence" value="ECO:0007669"/>
    <property type="project" value="InterPro"/>
</dbReference>
<keyword evidence="10" id="KW-0325">Glycoprotein</keyword>
<keyword evidence="7 11" id="KW-1133">Transmembrane helix</keyword>
<evidence type="ECO:0000256" key="8">
    <source>
        <dbReference type="ARBA" id="ARBA00023136"/>
    </source>
</evidence>
<comment type="subcellular location">
    <subcellularLocation>
        <location evidence="1">Membrane</location>
        <topology evidence="1">Single-pass membrane protein</topology>
    </subcellularLocation>
</comment>
<dbReference type="SMART" id="SM00369">
    <property type="entry name" value="LRR_TYP"/>
    <property type="match status" value="5"/>
</dbReference>
<dbReference type="InterPro" id="IPR032675">
    <property type="entry name" value="LRR_dom_sf"/>
</dbReference>
<dbReference type="Pfam" id="PF01582">
    <property type="entry name" value="TIR"/>
    <property type="match status" value="1"/>
</dbReference>
<evidence type="ECO:0000256" key="12">
    <source>
        <dbReference type="SAM" id="SignalP"/>
    </source>
</evidence>
<dbReference type="AlphaFoldDB" id="A0AAE0SF68"/>
<evidence type="ECO:0000256" key="7">
    <source>
        <dbReference type="ARBA" id="ARBA00022989"/>
    </source>
</evidence>
<protein>
    <recommendedName>
        <fullName evidence="13">TIR domain-containing protein</fullName>
    </recommendedName>
</protein>
<keyword evidence="3" id="KW-0433">Leucine-rich repeat</keyword>
<dbReference type="Gene3D" id="3.40.50.10140">
    <property type="entry name" value="Toll/interleukin-1 receptor homology (TIR) domain"/>
    <property type="match status" value="1"/>
</dbReference>
<reference evidence="14" key="1">
    <citation type="journal article" date="2021" name="Genome Biol. Evol.">
        <title>A High-Quality Reference Genome for a Parasitic Bivalve with Doubly Uniparental Inheritance (Bivalvia: Unionida).</title>
        <authorList>
            <person name="Smith C.H."/>
        </authorList>
    </citation>
    <scope>NUCLEOTIDE SEQUENCE</scope>
    <source>
        <strain evidence="14">CHS0354</strain>
    </source>
</reference>
<reference evidence="14" key="3">
    <citation type="submission" date="2023-05" db="EMBL/GenBank/DDBJ databases">
        <authorList>
            <person name="Smith C.H."/>
        </authorList>
    </citation>
    <scope>NUCLEOTIDE SEQUENCE</scope>
    <source>
        <strain evidence="14">CHS0354</strain>
        <tissue evidence="14">Mantle</tissue>
    </source>
</reference>
<name>A0AAE0SF68_9BIVA</name>
<dbReference type="SUPFAM" id="SSF52200">
    <property type="entry name" value="Toll/Interleukin receptor TIR domain"/>
    <property type="match status" value="1"/>
</dbReference>
<dbReference type="InterPro" id="IPR001611">
    <property type="entry name" value="Leu-rich_rpt"/>
</dbReference>
<gene>
    <name evidence="14" type="ORF">CHS0354_032651</name>
</gene>
<keyword evidence="8 11" id="KW-0472">Membrane</keyword>
<dbReference type="InterPro" id="IPR003591">
    <property type="entry name" value="Leu-rich_rpt_typical-subtyp"/>
</dbReference>
<evidence type="ECO:0000256" key="1">
    <source>
        <dbReference type="ARBA" id="ARBA00004167"/>
    </source>
</evidence>
<evidence type="ECO:0000256" key="6">
    <source>
        <dbReference type="ARBA" id="ARBA00022737"/>
    </source>
</evidence>
<evidence type="ECO:0000256" key="10">
    <source>
        <dbReference type="ARBA" id="ARBA00023180"/>
    </source>
</evidence>
<feature type="chain" id="PRO_5042276241" description="TIR domain-containing protein" evidence="12">
    <location>
        <begin position="23"/>
        <end position="790"/>
    </location>
</feature>
<evidence type="ECO:0000256" key="3">
    <source>
        <dbReference type="ARBA" id="ARBA00022614"/>
    </source>
</evidence>
<keyword evidence="9" id="KW-0675">Receptor</keyword>
<dbReference type="PROSITE" id="PS51450">
    <property type="entry name" value="LRR"/>
    <property type="match status" value="1"/>
</dbReference>
<accession>A0AAE0SF68</accession>
<dbReference type="GO" id="GO:0005886">
    <property type="term" value="C:plasma membrane"/>
    <property type="evidence" value="ECO:0007669"/>
    <property type="project" value="TreeGrafter"/>
</dbReference>
<evidence type="ECO:0000313" key="15">
    <source>
        <dbReference type="Proteomes" id="UP001195483"/>
    </source>
</evidence>
<organism evidence="14 15">
    <name type="scientific">Potamilus streckersoni</name>
    <dbReference type="NCBI Taxonomy" id="2493646"/>
    <lineage>
        <taxon>Eukaryota</taxon>
        <taxon>Metazoa</taxon>
        <taxon>Spiralia</taxon>
        <taxon>Lophotrochozoa</taxon>
        <taxon>Mollusca</taxon>
        <taxon>Bivalvia</taxon>
        <taxon>Autobranchia</taxon>
        <taxon>Heteroconchia</taxon>
        <taxon>Palaeoheterodonta</taxon>
        <taxon>Unionida</taxon>
        <taxon>Unionoidea</taxon>
        <taxon>Unionidae</taxon>
        <taxon>Ambleminae</taxon>
        <taxon>Lampsilini</taxon>
        <taxon>Potamilus</taxon>
    </lineage>
</organism>
<feature type="signal peptide" evidence="12">
    <location>
        <begin position="1"/>
        <end position="22"/>
    </location>
</feature>
<feature type="domain" description="TIR" evidence="13">
    <location>
        <begin position="617"/>
        <end position="767"/>
    </location>
</feature>
<evidence type="ECO:0000256" key="4">
    <source>
        <dbReference type="ARBA" id="ARBA00022692"/>
    </source>
</evidence>
<evidence type="ECO:0000256" key="2">
    <source>
        <dbReference type="ARBA" id="ARBA00009634"/>
    </source>
</evidence>
<keyword evidence="5 12" id="KW-0732">Signal</keyword>